<feature type="domain" description="SpaA-like prealbumin fold" evidence="6">
    <location>
        <begin position="577"/>
        <end position="668"/>
    </location>
</feature>
<reference evidence="7" key="1">
    <citation type="submission" date="2022-01" db="EMBL/GenBank/DDBJ databases">
        <title>Collection of gut derived symbiotic bacterial strains cultured from healthy donors.</title>
        <authorList>
            <person name="Lin H."/>
            <person name="Kohout C."/>
            <person name="Waligurski E."/>
            <person name="Pamer E.G."/>
        </authorList>
    </citation>
    <scope>NUCLEOTIDE SEQUENCE</scope>
    <source>
        <strain evidence="7">DFI.5.49</strain>
    </source>
</reference>
<dbReference type="EMBL" id="JAKNFS010000002">
    <property type="protein sequence ID" value="MCG4764136.1"/>
    <property type="molecule type" value="Genomic_DNA"/>
</dbReference>
<feature type="domain" description="SpaA-like prealbumin fold" evidence="6">
    <location>
        <begin position="790"/>
        <end position="862"/>
    </location>
</feature>
<feature type="chain" id="PRO_5041986906" description="SpaA-like prealbumin fold domain-containing protein" evidence="5">
    <location>
        <begin position="35"/>
        <end position="1329"/>
    </location>
</feature>
<protein>
    <recommendedName>
        <fullName evidence="6">SpaA-like prealbumin fold domain-containing protein</fullName>
    </recommendedName>
</protein>
<feature type="domain" description="SpaA-like prealbumin fold" evidence="6">
    <location>
        <begin position="690"/>
        <end position="764"/>
    </location>
</feature>
<keyword evidence="2" id="KW-0964">Secreted</keyword>
<name>A0AAE3JRI6_9FIRM</name>
<sequence length="1329" mass="145569">MKKINEKIKKALSFLLILTMAMTSVGVSTFSAFADSENGTGTTELNLDTDAENTASDDTVDLAFQTDGHGKFLINGEDKTNQTITVNKGTEVTYEVTADDGYQIQKIRTSYADGTETEVESKESDLTQNVVVDQSLTLSAEFAEKQEEDTPATVTTPAPVVVTTPEDDKNTAKEDDTKTSADTTTSSSEENVKYNNRLSDVTADWGENEFLKEHLSASDLIELSNGISLFASRSGKVSAGMDGLNSVATAKKGSIVTKNTPIDGNYYFTPIIGSKTKITFGTTDSNYTWDNEFCKNAQYYSKAISNWWAPQADTTNWSNTRSFIPHDGAQGHLYAEYTNVGYYDGSPVNMKIWFLDWQNTVVPDEYKAPHKPAIGDDIDAVIVSLGPNNSNDLSKGYTPLIDIKGLKWIKVKFAYYKQNGDPISLKGHFTMSDLDFAQGFHIQEKVENIYLTQEADDRLVYDPRTDAIWSARSGGESDGGTTPDNSNGWVTYTFEGDSQTVIFYNGGTISNVTGPGGGLKEEGIQKYPDSFYHGEGSKFNGWEGSSNTTSASQNTWYTSEFGYTSEYVGSMSKVGVLRINKTDSDSGAVLKGAKFTVYKWKNSKWQTYANMNWVEADKCYLLNNIQGDEADGNKFKVVETQNPDGYTGTFSQEFTVDQAGVKTIVLDATNTQNTFTVTVNKVSGNTTITANNGNYALKNAKFEIYASDKTTKVADTYTDENGSFSVKLKNGTYWLHETIASQGYSLAEDQQFTVDKKDLSVTVKEPPKTGTINLVKKSTTDLHSDYESYYLKGAEYGVYNAAGTKVGTIVTDAEGKGSLSNLPLGTYTLKELKAPAGYYLSTDTLTATLTSSVVTANVTGKDKPGQVPAPEVILEKVDAETGLAKPQGAGSLQGAEYTMKYYDVVSTTDPTASGRKAKYTWVLKTDAKGQIKLDADHLVSGPDFYKENGKVVFPVGTTTFQETKAPKGYQLDSNVYVMNSVIENDKAVLKNKPVSKEKPYRGYIRFNKTDEKNKAMANIPFKITSKTTGESHIVNTASDGYIYGKDVNFGSGKGFLYDTYLVEEQSCAANKGYILESFEVTINENGATVDKGTLQNLPKTKQITLTKRIKASDINFKNGDPIFILKLTGTDYAGKSHTYYRQVRFDAATVKKNTGSDGYVSLSEVFKDIPMGDYVATEEETGRYRLSTLTSQGGTVSGEHVTFNMTPDNDTYNATFTNFKYDWQYYTHTDVVDNKLQSVKDNSVKYTFTARWIGSSPVSGGSSVDKNQIEATLTTNDGTKDSSVIVDASTYTTSIQTFPNSSGNCTVTVTYNKDGVKLTATFTVPVKAK</sequence>
<evidence type="ECO:0000259" key="6">
    <source>
        <dbReference type="Pfam" id="PF17802"/>
    </source>
</evidence>
<gene>
    <name evidence="7" type="ORF">L0N21_01160</name>
</gene>
<evidence type="ECO:0000256" key="1">
    <source>
        <dbReference type="ARBA" id="ARBA00007257"/>
    </source>
</evidence>
<dbReference type="InterPro" id="IPR013783">
    <property type="entry name" value="Ig-like_fold"/>
</dbReference>
<dbReference type="Gene3D" id="2.60.40.10">
    <property type="entry name" value="Immunoglobulins"/>
    <property type="match status" value="5"/>
</dbReference>
<dbReference type="InterPro" id="IPR041033">
    <property type="entry name" value="SpaA_PFL_dom_1"/>
</dbReference>
<evidence type="ECO:0000256" key="5">
    <source>
        <dbReference type="SAM" id="SignalP"/>
    </source>
</evidence>
<feature type="signal peptide" evidence="5">
    <location>
        <begin position="1"/>
        <end position="34"/>
    </location>
</feature>
<comment type="similarity">
    <text evidence="1">Belongs to the serine-aspartate repeat-containing protein (SDr) family.</text>
</comment>
<feature type="region of interest" description="Disordered" evidence="4">
    <location>
        <begin position="143"/>
        <end position="191"/>
    </location>
</feature>
<accession>A0AAE3JRI6</accession>
<evidence type="ECO:0000256" key="2">
    <source>
        <dbReference type="ARBA" id="ARBA00022525"/>
    </source>
</evidence>
<organism evidence="7 8">
    <name type="scientific">Fusicatenibacter saccharivorans</name>
    <dbReference type="NCBI Taxonomy" id="1150298"/>
    <lineage>
        <taxon>Bacteria</taxon>
        <taxon>Bacillati</taxon>
        <taxon>Bacillota</taxon>
        <taxon>Clostridia</taxon>
        <taxon>Lachnospirales</taxon>
        <taxon>Lachnospiraceae</taxon>
        <taxon>Fusicatenibacter</taxon>
    </lineage>
</organism>
<evidence type="ECO:0000256" key="3">
    <source>
        <dbReference type="ARBA" id="ARBA00022729"/>
    </source>
</evidence>
<feature type="compositionally biased region" description="Low complexity" evidence="4">
    <location>
        <begin position="151"/>
        <end position="164"/>
    </location>
</feature>
<evidence type="ECO:0000256" key="4">
    <source>
        <dbReference type="SAM" id="MobiDB-lite"/>
    </source>
</evidence>
<dbReference type="Proteomes" id="UP001199915">
    <property type="component" value="Unassembled WGS sequence"/>
</dbReference>
<feature type="compositionally biased region" description="Low complexity" evidence="4">
    <location>
        <begin position="180"/>
        <end position="189"/>
    </location>
</feature>
<dbReference type="Pfam" id="PF17802">
    <property type="entry name" value="SpaA"/>
    <property type="match status" value="4"/>
</dbReference>
<dbReference type="RefSeq" id="WP_238032695.1">
    <property type="nucleotide sequence ID" value="NZ_JAKNFS010000002.1"/>
</dbReference>
<dbReference type="PANTHER" id="PTHR36108:SF13">
    <property type="entry name" value="COLOSSIN-B-RELATED"/>
    <property type="match status" value="1"/>
</dbReference>
<dbReference type="PANTHER" id="PTHR36108">
    <property type="entry name" value="COLOSSIN-B-RELATED"/>
    <property type="match status" value="1"/>
</dbReference>
<feature type="compositionally biased region" description="Basic and acidic residues" evidence="4">
    <location>
        <begin position="166"/>
        <end position="179"/>
    </location>
</feature>
<evidence type="ECO:0000313" key="8">
    <source>
        <dbReference type="Proteomes" id="UP001199915"/>
    </source>
</evidence>
<proteinExistence type="inferred from homology"/>
<dbReference type="SUPFAM" id="SSF49478">
    <property type="entry name" value="Cna protein B-type domain"/>
    <property type="match status" value="2"/>
</dbReference>
<keyword evidence="3 5" id="KW-0732">Signal</keyword>
<evidence type="ECO:0000313" key="7">
    <source>
        <dbReference type="EMBL" id="MCG4764136.1"/>
    </source>
</evidence>
<feature type="domain" description="SpaA-like prealbumin fold" evidence="6">
    <location>
        <begin position="1003"/>
        <end position="1089"/>
    </location>
</feature>
<comment type="caution">
    <text evidence="7">The sequence shown here is derived from an EMBL/GenBank/DDBJ whole genome shotgun (WGS) entry which is preliminary data.</text>
</comment>